<proteinExistence type="predicted"/>
<evidence type="ECO:0000313" key="3">
    <source>
        <dbReference type="EMBL" id="RAG83078.1"/>
    </source>
</evidence>
<evidence type="ECO:0000313" key="4">
    <source>
        <dbReference type="Proteomes" id="UP000248889"/>
    </source>
</evidence>
<comment type="caution">
    <text evidence="3">The sequence shown here is derived from an EMBL/GenBank/DDBJ whole genome shotgun (WGS) entry which is preliminary data.</text>
</comment>
<keyword evidence="4" id="KW-1185">Reference proteome</keyword>
<feature type="region of interest" description="Disordered" evidence="1">
    <location>
        <begin position="1"/>
        <end position="21"/>
    </location>
</feature>
<name>A0A2X0J6M5_9ACTN</name>
<keyword evidence="2" id="KW-0812">Transmembrane</keyword>
<feature type="transmembrane region" description="Helical" evidence="2">
    <location>
        <begin position="94"/>
        <end position="113"/>
    </location>
</feature>
<organism evidence="3 4">
    <name type="scientific">Streptacidiphilus pinicola</name>
    <dbReference type="NCBI Taxonomy" id="2219663"/>
    <lineage>
        <taxon>Bacteria</taxon>
        <taxon>Bacillati</taxon>
        <taxon>Actinomycetota</taxon>
        <taxon>Actinomycetes</taxon>
        <taxon>Kitasatosporales</taxon>
        <taxon>Streptomycetaceae</taxon>
        <taxon>Streptacidiphilus</taxon>
    </lineage>
</organism>
<reference evidence="3 4" key="1">
    <citation type="submission" date="2018-06" db="EMBL/GenBank/DDBJ databases">
        <title>Streptacidiphilus pinicola sp. nov., isolated from pine grove soil.</title>
        <authorList>
            <person name="Roh S.G."/>
            <person name="Park S."/>
            <person name="Kim M.-K."/>
            <person name="Yun B.-R."/>
            <person name="Park J."/>
            <person name="Kim M.J."/>
            <person name="Kim Y.S."/>
            <person name="Kim S.B."/>
        </authorList>
    </citation>
    <scope>NUCLEOTIDE SEQUENCE [LARGE SCALE GENOMIC DNA]</scope>
    <source>
        <strain evidence="3 4">MMS16-CNU450</strain>
    </source>
</reference>
<dbReference type="EMBL" id="QKYN01000096">
    <property type="protein sequence ID" value="RAG83078.1"/>
    <property type="molecule type" value="Genomic_DNA"/>
</dbReference>
<keyword evidence="2" id="KW-1133">Transmembrane helix</keyword>
<feature type="transmembrane region" description="Helical" evidence="2">
    <location>
        <begin position="49"/>
        <end position="73"/>
    </location>
</feature>
<dbReference type="Proteomes" id="UP000248889">
    <property type="component" value="Unassembled WGS sequence"/>
</dbReference>
<sequence>MPRTVEDVTALRRSGQRPPTPRRTQALTVAFFAVVGLITWNEFVNGNTARAWLLVVVFFGLPALGALGQYAQFRRGSAQYRQRPGDPQHRQRRDAAYFLVGLTGIGALAIVAAKPVDRAATGIVVGVALAVITLVLWAIVWGPRD</sequence>
<feature type="compositionally biased region" description="Basic and acidic residues" evidence="1">
    <location>
        <begin position="1"/>
        <end position="10"/>
    </location>
</feature>
<accession>A0A2X0J6M5</accession>
<evidence type="ECO:0000256" key="2">
    <source>
        <dbReference type="SAM" id="Phobius"/>
    </source>
</evidence>
<keyword evidence="2" id="KW-0472">Membrane</keyword>
<feature type="transmembrane region" description="Helical" evidence="2">
    <location>
        <begin position="119"/>
        <end position="141"/>
    </location>
</feature>
<evidence type="ECO:0000256" key="1">
    <source>
        <dbReference type="SAM" id="MobiDB-lite"/>
    </source>
</evidence>
<gene>
    <name evidence="3" type="ORF">DN069_24225</name>
</gene>
<protein>
    <submittedName>
        <fullName evidence="3">Uncharacterized protein</fullName>
    </submittedName>
</protein>
<dbReference type="AlphaFoldDB" id="A0A2X0J6M5"/>
<feature type="transmembrane region" description="Helical" evidence="2">
    <location>
        <begin position="26"/>
        <end position="43"/>
    </location>
</feature>